<feature type="binding site" evidence="5">
    <location>
        <position position="142"/>
    </location>
    <ligand>
        <name>N(2)-acetyl-L-ornithine</name>
        <dbReference type="ChEBI" id="CHEBI:57805"/>
    </ligand>
</feature>
<dbReference type="NCBIfam" id="TIGR00707">
    <property type="entry name" value="argD"/>
    <property type="match status" value="1"/>
</dbReference>
<evidence type="ECO:0000256" key="2">
    <source>
        <dbReference type="ARBA" id="ARBA00022605"/>
    </source>
</evidence>
<keyword evidence="1 5" id="KW-0032">Aminotransferase</keyword>
<feature type="modified residue" description="N6-(pyridoxal phosphate)lysine" evidence="5">
    <location>
        <position position="253"/>
    </location>
</feature>
<dbReference type="PIRSF" id="PIRSF000521">
    <property type="entry name" value="Transaminase_4ab_Lys_Orn"/>
    <property type="match status" value="1"/>
</dbReference>
<feature type="binding site" evidence="5">
    <location>
        <position position="281"/>
    </location>
    <ligand>
        <name>N(2)-acetyl-L-ornithine</name>
        <dbReference type="ChEBI" id="CHEBI:57805"/>
    </ligand>
</feature>
<accession>A0A368VHC2</accession>
<dbReference type="InterPro" id="IPR049704">
    <property type="entry name" value="Aminotrans_3_PPA_site"/>
</dbReference>
<dbReference type="CDD" id="cd00610">
    <property type="entry name" value="OAT_like"/>
    <property type="match status" value="1"/>
</dbReference>
<feature type="binding site" evidence="5">
    <location>
        <begin position="224"/>
        <end position="227"/>
    </location>
    <ligand>
        <name>pyridoxal 5'-phosphate</name>
        <dbReference type="ChEBI" id="CHEBI:597326"/>
    </ligand>
</feature>
<keyword evidence="3 5" id="KW-0808">Transferase</keyword>
<keyword evidence="5" id="KW-0963">Cytoplasm</keyword>
<proteinExistence type="inferred from homology"/>
<feature type="binding site" evidence="5">
    <location>
        <begin position="113"/>
        <end position="114"/>
    </location>
    <ligand>
        <name>pyridoxal 5'-phosphate</name>
        <dbReference type="ChEBI" id="CHEBI:597326"/>
    </ligand>
</feature>
<comment type="catalytic activity">
    <reaction evidence="5">
        <text>N(2)-acetyl-L-ornithine + 2-oxoglutarate = N-acetyl-L-glutamate 5-semialdehyde + L-glutamate</text>
        <dbReference type="Rhea" id="RHEA:18049"/>
        <dbReference type="ChEBI" id="CHEBI:16810"/>
        <dbReference type="ChEBI" id="CHEBI:29123"/>
        <dbReference type="ChEBI" id="CHEBI:29985"/>
        <dbReference type="ChEBI" id="CHEBI:57805"/>
        <dbReference type="EC" id="2.6.1.11"/>
    </reaction>
</comment>
<keyword evidence="2 5" id="KW-0028">Amino-acid biosynthesis</keyword>
<dbReference type="InterPro" id="IPR015422">
    <property type="entry name" value="PyrdxlP-dep_Trfase_small"/>
</dbReference>
<dbReference type="PROSITE" id="PS00600">
    <property type="entry name" value="AA_TRANSFER_CLASS_3"/>
    <property type="match status" value="1"/>
</dbReference>
<comment type="subunit">
    <text evidence="5">Homodimer.</text>
</comment>
<name>A0A368VHC2_9ACTN</name>
<dbReference type="FunFam" id="3.40.640.10:FF:000004">
    <property type="entry name" value="Acetylornithine aminotransferase"/>
    <property type="match status" value="1"/>
</dbReference>
<dbReference type="Pfam" id="PF00202">
    <property type="entry name" value="Aminotran_3"/>
    <property type="match status" value="1"/>
</dbReference>
<comment type="pathway">
    <text evidence="5">Amino-acid biosynthesis; L-arginine biosynthesis; N(2)-acetyl-L-ornithine from L-glutamate: step 4/4.</text>
</comment>
<dbReference type="GO" id="GO:0006526">
    <property type="term" value="P:L-arginine biosynthetic process"/>
    <property type="evidence" value="ECO:0007669"/>
    <property type="project" value="UniProtKB-UniRule"/>
</dbReference>
<dbReference type="Proteomes" id="UP000253495">
    <property type="component" value="Unassembled WGS sequence"/>
</dbReference>
<dbReference type="InterPro" id="IPR015424">
    <property type="entry name" value="PyrdxlP-dep_Trfase"/>
</dbReference>
<dbReference type="Gene3D" id="3.90.1150.10">
    <property type="entry name" value="Aspartate Aminotransferase, domain 1"/>
    <property type="match status" value="1"/>
</dbReference>
<dbReference type="HAMAP" id="MF_01107">
    <property type="entry name" value="ArgD_aminotrans_3"/>
    <property type="match status" value="1"/>
</dbReference>
<gene>
    <name evidence="5" type="primary">argD</name>
    <name evidence="6" type="ORF">DFQ14_11680</name>
</gene>
<comment type="similarity">
    <text evidence="5">Belongs to the class-III pyridoxal-phosphate-dependent aminotransferase family. ArgD subfamily.</text>
</comment>
<evidence type="ECO:0000313" key="6">
    <source>
        <dbReference type="EMBL" id="RCW39595.1"/>
    </source>
</evidence>
<comment type="miscellaneous">
    <text evidence="5">May also have succinyldiaminopimelate aminotransferase activity, thus carrying out the corresponding step in lysine biosynthesis.</text>
</comment>
<comment type="caution">
    <text evidence="6">The sequence shown here is derived from an EMBL/GenBank/DDBJ whole genome shotgun (WGS) entry which is preliminary data.</text>
</comment>
<dbReference type="Gene3D" id="3.40.640.10">
    <property type="entry name" value="Type I PLP-dependent aspartate aminotransferase-like (Major domain)"/>
    <property type="match status" value="1"/>
</dbReference>
<dbReference type="InterPro" id="IPR050103">
    <property type="entry name" value="Class-III_PLP-dep_AT"/>
</dbReference>
<comment type="cofactor">
    <cofactor evidence="5">
        <name>pyridoxal 5'-phosphate</name>
        <dbReference type="ChEBI" id="CHEBI:597326"/>
    </cofactor>
    <text evidence="5">Binds 1 pyridoxal phosphate per subunit.</text>
</comment>
<evidence type="ECO:0000256" key="3">
    <source>
        <dbReference type="ARBA" id="ARBA00022679"/>
    </source>
</evidence>
<reference evidence="6 7" key="1">
    <citation type="submission" date="2018-07" db="EMBL/GenBank/DDBJ databases">
        <title>Genomic Encyclopedia of Type Strains, Phase III (KMG-III): the genomes of soil and plant-associated and newly described type strains.</title>
        <authorList>
            <person name="Whitman W."/>
        </authorList>
    </citation>
    <scope>NUCLEOTIDE SEQUENCE [LARGE SCALE GENOMIC DNA]</scope>
    <source>
        <strain evidence="6 7">CECT 8575</strain>
    </source>
</reference>
<keyword evidence="5" id="KW-0055">Arginine biosynthesis</keyword>
<dbReference type="PANTHER" id="PTHR11986">
    <property type="entry name" value="AMINOTRANSFERASE CLASS III"/>
    <property type="match status" value="1"/>
</dbReference>
<sequence>MMPHDETNAAGLQRWQESMMDNYGAPKLTLVGGSGCEVTDAGGTSYLDLFGGVAVNALGHAHPAVVTAVTEQISRLGHVSNFYAHEPGLQLAEELLNLAGVAGTGRVLFCNSGAEANETAFKIARLTGRTKMVAATGGFHGRTMGSLALTGQPGKQEPFEPLPAGVVHVPYGDAAALESAVDESTAAVVLEPIQGENGVVVPPDGYLQAARDIATRRGALLVIDEVQTGIGRTGHWFAFQRSGIVPDVITLAKGLGGGLPIGACIGVGEAATLLRPGQHGTTFGGNPVACAAALAVLHTIASEGLLERAERLGKDIMARVQGMNHPLISEVRGAGMLIGIALNAAVAPRVTAAAQNSGYLLNPAQPEVLRLAPPLVLQPDQAQRFLSDLPALLSTPEGNA</sequence>
<organism evidence="6 7">
    <name type="scientific">Halopolyspora algeriensis</name>
    <dbReference type="NCBI Taxonomy" id="1500506"/>
    <lineage>
        <taxon>Bacteria</taxon>
        <taxon>Bacillati</taxon>
        <taxon>Actinomycetota</taxon>
        <taxon>Actinomycetes</taxon>
        <taxon>Actinomycetes incertae sedis</taxon>
        <taxon>Halopolyspora</taxon>
    </lineage>
</organism>
<dbReference type="GO" id="GO:0005737">
    <property type="term" value="C:cytoplasm"/>
    <property type="evidence" value="ECO:0007669"/>
    <property type="project" value="UniProtKB-SubCell"/>
</dbReference>
<feature type="binding site" evidence="5">
    <location>
        <position position="139"/>
    </location>
    <ligand>
        <name>pyridoxal 5'-phosphate</name>
        <dbReference type="ChEBI" id="CHEBI:597326"/>
    </ligand>
</feature>
<dbReference type="NCBIfam" id="NF002874">
    <property type="entry name" value="PRK03244.1"/>
    <property type="match status" value="1"/>
</dbReference>
<evidence type="ECO:0000256" key="1">
    <source>
        <dbReference type="ARBA" id="ARBA00022576"/>
    </source>
</evidence>
<dbReference type="GO" id="GO:0003992">
    <property type="term" value="F:N2-acetyl-L-ornithine:2-oxoglutarate 5-aminotransferase activity"/>
    <property type="evidence" value="ECO:0007669"/>
    <property type="project" value="UniProtKB-UniRule"/>
</dbReference>
<dbReference type="PANTHER" id="PTHR11986:SF79">
    <property type="entry name" value="ACETYLORNITHINE AMINOTRANSFERASE, MITOCHONDRIAL"/>
    <property type="match status" value="1"/>
</dbReference>
<dbReference type="GO" id="GO:0030170">
    <property type="term" value="F:pyridoxal phosphate binding"/>
    <property type="evidence" value="ECO:0007669"/>
    <property type="project" value="InterPro"/>
</dbReference>
<dbReference type="InterPro" id="IPR015421">
    <property type="entry name" value="PyrdxlP-dep_Trfase_major"/>
</dbReference>
<dbReference type="InterPro" id="IPR004636">
    <property type="entry name" value="AcOrn/SuccOrn_fam"/>
</dbReference>
<comment type="subcellular location">
    <subcellularLocation>
        <location evidence="5">Cytoplasm</location>
    </subcellularLocation>
</comment>
<keyword evidence="7" id="KW-1185">Reference proteome</keyword>
<evidence type="ECO:0000256" key="5">
    <source>
        <dbReference type="HAMAP-Rule" id="MF_01107"/>
    </source>
</evidence>
<evidence type="ECO:0000313" key="7">
    <source>
        <dbReference type="Proteomes" id="UP000253495"/>
    </source>
</evidence>
<evidence type="ECO:0000256" key="4">
    <source>
        <dbReference type="ARBA" id="ARBA00022898"/>
    </source>
</evidence>
<dbReference type="InterPro" id="IPR005814">
    <property type="entry name" value="Aminotrans_3"/>
</dbReference>
<protein>
    <recommendedName>
        <fullName evidence="5">Acetylornithine aminotransferase</fullName>
        <shortName evidence="5">ACOAT</shortName>
        <ecNumber evidence="5">2.6.1.11</ecNumber>
    </recommendedName>
</protein>
<feature type="binding site" evidence="5">
    <location>
        <position position="282"/>
    </location>
    <ligand>
        <name>pyridoxal 5'-phosphate</name>
        <dbReference type="ChEBI" id="CHEBI:597326"/>
    </ligand>
</feature>
<dbReference type="SUPFAM" id="SSF53383">
    <property type="entry name" value="PLP-dependent transferases"/>
    <property type="match status" value="1"/>
</dbReference>
<dbReference type="UniPathway" id="UPA00068">
    <property type="reaction ID" value="UER00109"/>
</dbReference>
<dbReference type="EC" id="2.6.1.11" evidence="5"/>
<dbReference type="AlphaFoldDB" id="A0A368VHC2"/>
<dbReference type="EMBL" id="QPJC01000016">
    <property type="protein sequence ID" value="RCW39595.1"/>
    <property type="molecule type" value="Genomic_DNA"/>
</dbReference>
<dbReference type="GO" id="GO:0042802">
    <property type="term" value="F:identical protein binding"/>
    <property type="evidence" value="ECO:0007669"/>
    <property type="project" value="TreeGrafter"/>
</dbReference>
<keyword evidence="4 5" id="KW-0663">Pyridoxal phosphate</keyword>